<evidence type="ECO:0000313" key="3">
    <source>
        <dbReference type="Proteomes" id="UP001596044"/>
    </source>
</evidence>
<keyword evidence="3" id="KW-1185">Reference proteome</keyword>
<feature type="transmembrane region" description="Helical" evidence="1">
    <location>
        <begin position="135"/>
        <end position="156"/>
    </location>
</feature>
<evidence type="ECO:0000313" key="2">
    <source>
        <dbReference type="EMBL" id="MFC5451685.1"/>
    </source>
</evidence>
<keyword evidence="1" id="KW-0472">Membrane</keyword>
<dbReference type="RefSeq" id="WP_270880101.1">
    <property type="nucleotide sequence ID" value="NZ_JAQFVF010000027.1"/>
</dbReference>
<proteinExistence type="predicted"/>
<organism evidence="2 3">
    <name type="scientific">Paenibacillus aestuarii</name>
    <dbReference type="NCBI Taxonomy" id="516965"/>
    <lineage>
        <taxon>Bacteria</taxon>
        <taxon>Bacillati</taxon>
        <taxon>Bacillota</taxon>
        <taxon>Bacilli</taxon>
        <taxon>Bacillales</taxon>
        <taxon>Paenibacillaceae</taxon>
        <taxon>Paenibacillus</taxon>
    </lineage>
</organism>
<feature type="transmembrane region" description="Helical" evidence="1">
    <location>
        <begin position="82"/>
        <end position="108"/>
    </location>
</feature>
<feature type="transmembrane region" description="Helical" evidence="1">
    <location>
        <begin position="7"/>
        <end position="28"/>
    </location>
</feature>
<comment type="caution">
    <text evidence="2">The sequence shown here is derived from an EMBL/GenBank/DDBJ whole genome shotgun (WGS) entry which is preliminary data.</text>
</comment>
<sequence length="229" mass="25097">MRIPKGFLRFSGWALFIGGIMGAVGQVIHAGDVPESVAAIPSFLQQAVNIHVMLAFSSTFILLGLAGFFLRQSQGLRTWGWVGFPLLFIGMMFEIFHGPVQIIAYPILFNSIHDAAALKTVSDQINNMSIDKFPLQLLVLIPIIPCIFIGLLLTGLATYRAQIFRKSVGLAPLIVLAILVIGKFIPLHIFDYSFSLIHVVFAYFGATLAFETYPTTASASTSSQRNFEA</sequence>
<gene>
    <name evidence="2" type="ORF">ACFPOG_26140</name>
</gene>
<feature type="transmembrane region" description="Helical" evidence="1">
    <location>
        <begin position="48"/>
        <end position="70"/>
    </location>
</feature>
<keyword evidence="1" id="KW-1133">Transmembrane helix</keyword>
<feature type="transmembrane region" description="Helical" evidence="1">
    <location>
        <begin position="168"/>
        <end position="186"/>
    </location>
</feature>
<dbReference type="Proteomes" id="UP001596044">
    <property type="component" value="Unassembled WGS sequence"/>
</dbReference>
<protein>
    <recommendedName>
        <fullName evidence="4">DUF998 domain-containing protein</fullName>
    </recommendedName>
</protein>
<name>A0ABW0KEK3_9BACL</name>
<feature type="transmembrane region" description="Helical" evidence="1">
    <location>
        <begin position="192"/>
        <end position="210"/>
    </location>
</feature>
<keyword evidence="1" id="KW-0812">Transmembrane</keyword>
<evidence type="ECO:0000256" key="1">
    <source>
        <dbReference type="SAM" id="Phobius"/>
    </source>
</evidence>
<reference evidence="3" key="1">
    <citation type="journal article" date="2019" name="Int. J. Syst. Evol. Microbiol.">
        <title>The Global Catalogue of Microorganisms (GCM) 10K type strain sequencing project: providing services to taxonomists for standard genome sequencing and annotation.</title>
        <authorList>
            <consortium name="The Broad Institute Genomics Platform"/>
            <consortium name="The Broad Institute Genome Sequencing Center for Infectious Disease"/>
            <person name="Wu L."/>
            <person name="Ma J."/>
        </authorList>
    </citation>
    <scope>NUCLEOTIDE SEQUENCE [LARGE SCALE GENOMIC DNA]</scope>
    <source>
        <strain evidence="3">KACC 11904</strain>
    </source>
</reference>
<dbReference type="EMBL" id="JBHSMJ010000040">
    <property type="protein sequence ID" value="MFC5451685.1"/>
    <property type="molecule type" value="Genomic_DNA"/>
</dbReference>
<accession>A0ABW0KEK3</accession>
<evidence type="ECO:0008006" key="4">
    <source>
        <dbReference type="Google" id="ProtNLM"/>
    </source>
</evidence>